<gene>
    <name evidence="8" type="ORF">TeGR_g7618</name>
</gene>
<sequence length="892" mass="97068">MQPAQTQEPSSSSSSDTSETHPPPSLPSTTTSTTATPELGPLPTPASTSTPPVIDTSVGSSDPTPLHSNAGGPQHAYAKLDSPPRMGASSVLASSPGLASRLNAFSRDRLLSPNPAPLMTDEETLDLSPWAKCFLFGKFPWKLLLHVLLTLSTTAHVLLINAVFDSYSRSIGSTWAYLLFPDGYRSYEERNEGKGYELYTVDDVLYHAQYLVQSYYSLPYEAVDEVAIYDPSRSGPPPDDAFFQVPTVTLTSAVDNGKQGSILSSESVTYDLYNATSGWPLSADSRLANASATQDLEYMEEFFDDMIKLAFVFDVQTTGVSSTSYGISDMCVRWEVTVEYDLGARGQIVVAIYDEPKARCDDLPVKTPLSALSFAILGMSVLYSLLMIKATLRHMDLLQKIYKTQERIAAKKKRKKRRHKKKRPQAAAAAPPASPSSLHAPLLPPTPSAMNDRLSSSRLSASRISLSRASTSNTKAMRRRKLFAAAQETQKAWSSLSWRDKYLYIFNLWFLVAMAANVCAIWYSVQVLDSTARGHSDAYSDSGYRLVMGFAVSMYWVSSAQYLEYFPRFYLLIWTLKTGIPRVMQFFTGIMPFFVGYALLGMTLFGDQSDLFGSFPDTCATLFSVVNGDSILDTFNALSFAFPLGDLYIYVFIMLFMYVCLMSVIAIVEEAFFDSLRSQGISARSDHDGKERDSWDGDVAPTEPLPPDVADTLRRRYPNGAPAGDTTVDASSSTGIASKMGTVAAMGGANRERKGSNFNGMGANAHTSPYGDSWSPLKKKDAAEADVGGETSNTTEGRRGSERRASNGQGVSFAGPNYKSRLMPPQLREVLRNVTESERGLQEDSSSSSSSGDESSESDSYDGGGAGARAGAAGRHQSGGRTDGRLTMDGGY</sequence>
<feature type="compositionally biased region" description="Low complexity" evidence="5">
    <location>
        <begin position="453"/>
        <end position="472"/>
    </location>
</feature>
<comment type="caution">
    <text evidence="8">The sequence shown here is derived from an EMBL/GenBank/DDBJ whole genome shotgun (WGS) entry which is preliminary data.</text>
</comment>
<feature type="transmembrane region" description="Helical" evidence="6">
    <location>
        <begin position="543"/>
        <end position="563"/>
    </location>
</feature>
<dbReference type="PANTHER" id="PTHR12127">
    <property type="entry name" value="MUCOLIPIN"/>
    <property type="match status" value="1"/>
</dbReference>
<feature type="region of interest" description="Disordered" evidence="5">
    <location>
        <begin position="1"/>
        <end position="92"/>
    </location>
</feature>
<feature type="compositionally biased region" description="Basic residues" evidence="5">
    <location>
        <begin position="410"/>
        <end position="424"/>
    </location>
</feature>
<feature type="compositionally biased region" description="Low complexity" evidence="5">
    <location>
        <begin position="27"/>
        <end position="37"/>
    </location>
</feature>
<protein>
    <recommendedName>
        <fullName evidence="7">Polycystin cation channel PKD1/PKD2 domain-containing protein</fullName>
    </recommendedName>
</protein>
<feature type="compositionally biased region" description="Low complexity" evidence="5">
    <location>
        <begin position="843"/>
        <end position="853"/>
    </location>
</feature>
<keyword evidence="2 6" id="KW-0812">Transmembrane</keyword>
<dbReference type="InterPro" id="IPR039031">
    <property type="entry name" value="Mucolipin"/>
</dbReference>
<proteinExistence type="predicted"/>
<evidence type="ECO:0000313" key="8">
    <source>
        <dbReference type="EMBL" id="GMI33282.1"/>
    </source>
</evidence>
<evidence type="ECO:0000256" key="6">
    <source>
        <dbReference type="SAM" id="Phobius"/>
    </source>
</evidence>
<feature type="compositionally biased region" description="Low complexity" evidence="5">
    <location>
        <begin position="8"/>
        <end position="17"/>
    </location>
</feature>
<comment type="subcellular location">
    <subcellularLocation>
        <location evidence="1">Membrane</location>
        <topology evidence="1">Multi-pass membrane protein</topology>
    </subcellularLocation>
</comment>
<feature type="transmembrane region" description="Helical" evidence="6">
    <location>
        <begin position="369"/>
        <end position="388"/>
    </location>
</feature>
<dbReference type="Pfam" id="PF08016">
    <property type="entry name" value="PKD_channel"/>
    <property type="match status" value="1"/>
</dbReference>
<name>A0ABQ6MVD0_9STRA</name>
<feature type="region of interest" description="Disordered" evidence="5">
    <location>
        <begin position="408"/>
        <end position="473"/>
    </location>
</feature>
<feature type="compositionally biased region" description="Polar residues" evidence="5">
    <location>
        <begin position="57"/>
        <end position="67"/>
    </location>
</feature>
<feature type="region of interest" description="Disordered" evidence="5">
    <location>
        <begin position="682"/>
        <end position="735"/>
    </location>
</feature>
<dbReference type="Gene3D" id="1.10.287.70">
    <property type="match status" value="1"/>
</dbReference>
<dbReference type="EMBL" id="BRYB01003241">
    <property type="protein sequence ID" value="GMI33282.1"/>
    <property type="molecule type" value="Genomic_DNA"/>
</dbReference>
<evidence type="ECO:0000256" key="1">
    <source>
        <dbReference type="ARBA" id="ARBA00004141"/>
    </source>
</evidence>
<dbReference type="Proteomes" id="UP001165060">
    <property type="component" value="Unassembled WGS sequence"/>
</dbReference>
<accession>A0ABQ6MVD0</accession>
<dbReference type="InterPro" id="IPR013122">
    <property type="entry name" value="PKD1_2_channel"/>
</dbReference>
<evidence type="ECO:0000256" key="5">
    <source>
        <dbReference type="SAM" id="MobiDB-lite"/>
    </source>
</evidence>
<dbReference type="PANTHER" id="PTHR12127:SF7">
    <property type="entry name" value="SD02261P"/>
    <property type="match status" value="1"/>
</dbReference>
<feature type="compositionally biased region" description="Basic and acidic residues" evidence="5">
    <location>
        <begin position="829"/>
        <end position="842"/>
    </location>
</feature>
<feature type="domain" description="Polycystin cation channel PKD1/PKD2" evidence="7">
    <location>
        <begin position="538"/>
        <end position="672"/>
    </location>
</feature>
<keyword evidence="3 6" id="KW-1133">Transmembrane helix</keyword>
<evidence type="ECO:0000256" key="3">
    <source>
        <dbReference type="ARBA" id="ARBA00022989"/>
    </source>
</evidence>
<keyword evidence="9" id="KW-1185">Reference proteome</keyword>
<evidence type="ECO:0000256" key="4">
    <source>
        <dbReference type="ARBA" id="ARBA00023136"/>
    </source>
</evidence>
<organism evidence="8 9">
    <name type="scientific">Tetraparma gracilis</name>
    <dbReference type="NCBI Taxonomy" id="2962635"/>
    <lineage>
        <taxon>Eukaryota</taxon>
        <taxon>Sar</taxon>
        <taxon>Stramenopiles</taxon>
        <taxon>Ochrophyta</taxon>
        <taxon>Bolidophyceae</taxon>
        <taxon>Parmales</taxon>
        <taxon>Triparmaceae</taxon>
        <taxon>Tetraparma</taxon>
    </lineage>
</organism>
<feature type="transmembrane region" description="Helical" evidence="6">
    <location>
        <begin position="583"/>
        <end position="605"/>
    </location>
</feature>
<evidence type="ECO:0000256" key="2">
    <source>
        <dbReference type="ARBA" id="ARBA00022692"/>
    </source>
</evidence>
<feature type="region of interest" description="Disordered" evidence="5">
    <location>
        <begin position="750"/>
        <end position="892"/>
    </location>
</feature>
<feature type="compositionally biased region" description="Basic and acidic residues" evidence="5">
    <location>
        <begin position="796"/>
        <end position="805"/>
    </location>
</feature>
<keyword evidence="4 6" id="KW-0472">Membrane</keyword>
<reference evidence="8 9" key="1">
    <citation type="journal article" date="2023" name="Commun. Biol.">
        <title>Genome analysis of Parmales, the sister group of diatoms, reveals the evolutionary specialization of diatoms from phago-mixotrophs to photoautotrophs.</title>
        <authorList>
            <person name="Ban H."/>
            <person name="Sato S."/>
            <person name="Yoshikawa S."/>
            <person name="Yamada K."/>
            <person name="Nakamura Y."/>
            <person name="Ichinomiya M."/>
            <person name="Sato N."/>
            <person name="Blanc-Mathieu R."/>
            <person name="Endo H."/>
            <person name="Kuwata A."/>
            <person name="Ogata H."/>
        </authorList>
    </citation>
    <scope>NUCLEOTIDE SEQUENCE [LARGE SCALE GENOMIC DNA]</scope>
</reference>
<feature type="transmembrane region" description="Helical" evidence="6">
    <location>
        <begin position="502"/>
        <end position="523"/>
    </location>
</feature>
<feature type="transmembrane region" description="Helical" evidence="6">
    <location>
        <begin position="647"/>
        <end position="668"/>
    </location>
</feature>
<feature type="compositionally biased region" description="Basic and acidic residues" evidence="5">
    <location>
        <begin position="684"/>
        <end position="695"/>
    </location>
</feature>
<feature type="compositionally biased region" description="Low complexity" evidence="5">
    <location>
        <begin position="869"/>
        <end position="880"/>
    </location>
</feature>
<feature type="compositionally biased region" description="Low complexity" evidence="5">
    <location>
        <begin position="425"/>
        <end position="441"/>
    </location>
</feature>
<evidence type="ECO:0000259" key="7">
    <source>
        <dbReference type="Pfam" id="PF08016"/>
    </source>
</evidence>
<evidence type="ECO:0000313" key="9">
    <source>
        <dbReference type="Proteomes" id="UP001165060"/>
    </source>
</evidence>